<protein>
    <recommendedName>
        <fullName evidence="4">F-box domain-containing protein</fullName>
    </recommendedName>
</protein>
<organism evidence="2 3">
    <name type="scientific">Actinomortierella ambigua</name>
    <dbReference type="NCBI Taxonomy" id="1343610"/>
    <lineage>
        <taxon>Eukaryota</taxon>
        <taxon>Fungi</taxon>
        <taxon>Fungi incertae sedis</taxon>
        <taxon>Mucoromycota</taxon>
        <taxon>Mortierellomycotina</taxon>
        <taxon>Mortierellomycetes</taxon>
        <taxon>Mortierellales</taxon>
        <taxon>Mortierellaceae</taxon>
        <taxon>Actinomortierella</taxon>
    </lineage>
</organism>
<evidence type="ECO:0000256" key="1">
    <source>
        <dbReference type="SAM" id="MobiDB-lite"/>
    </source>
</evidence>
<name>A0A9P6UDF9_9FUNG</name>
<dbReference type="EMBL" id="JAAAJB010000004">
    <property type="protein sequence ID" value="KAG0270487.1"/>
    <property type="molecule type" value="Genomic_DNA"/>
</dbReference>
<keyword evidence="3" id="KW-1185">Reference proteome</keyword>
<evidence type="ECO:0000313" key="3">
    <source>
        <dbReference type="Proteomes" id="UP000807716"/>
    </source>
</evidence>
<dbReference type="SUPFAM" id="SSF52047">
    <property type="entry name" value="RNI-like"/>
    <property type="match status" value="1"/>
</dbReference>
<gene>
    <name evidence="2" type="ORF">DFQ27_005565</name>
</gene>
<dbReference type="Proteomes" id="UP000807716">
    <property type="component" value="Unassembled WGS sequence"/>
</dbReference>
<proteinExistence type="predicted"/>
<feature type="region of interest" description="Disordered" evidence="1">
    <location>
        <begin position="755"/>
        <end position="786"/>
    </location>
</feature>
<feature type="compositionally biased region" description="Basic residues" evidence="1">
    <location>
        <begin position="773"/>
        <end position="786"/>
    </location>
</feature>
<feature type="region of interest" description="Disordered" evidence="1">
    <location>
        <begin position="120"/>
        <end position="140"/>
    </location>
</feature>
<dbReference type="InterPro" id="IPR032675">
    <property type="entry name" value="LRR_dom_sf"/>
</dbReference>
<comment type="caution">
    <text evidence="2">The sequence shown here is derived from an EMBL/GenBank/DDBJ whole genome shotgun (WGS) entry which is preliminary data.</text>
</comment>
<feature type="region of interest" description="Disordered" evidence="1">
    <location>
        <begin position="890"/>
        <end position="925"/>
    </location>
</feature>
<accession>A0A9P6UDF9</accession>
<dbReference type="Gene3D" id="3.80.10.10">
    <property type="entry name" value="Ribonuclease Inhibitor"/>
    <property type="match status" value="1"/>
</dbReference>
<feature type="compositionally biased region" description="Acidic residues" evidence="1">
    <location>
        <begin position="911"/>
        <end position="922"/>
    </location>
</feature>
<dbReference type="AlphaFoldDB" id="A0A9P6UDF9"/>
<sequence>MPQSGPRLPIEVLETIISHVKDPATLFSLLTVSSSVFDLAVRQLYFDPFQILVRRARKGRASDILANGVSLLRTMLLLLSPYEDVATMVALRCLGFVRDAPPSISASCPDSTITIPVRIQSESSDEERQQQQHQHHHQQQQDSITLFKYRVNYLRFIRVFDFSIPWDLLSRWYYTPSLLTFDDRNEFGETLGDLYSNDRTHALFHTSITWALVGHQLPQIVALHLPVHDIERYIEHVSHFCKLQDIVFDMDTLDMGDEHLRNETNAALNRRTMGRCVDFVRLLSQQIVDMLNKEDSKSRQLLPRMHRPRSITASFYYRKYYHDNSPLECEFTPLLYEALPPLYKPKFLTSLNWERFLCKANKVDLAHVEHVRVGWSDEYAEFVGASLYMDAHTSWPILERKWGHHFAPRAVSRFLQACRSLRRLETEIEEDNFFDWAVEEKIKAEESTAARRMRSPVHMEEPPPTTPRSVRLAHVSLLCTPEVTLGIVNDTMRAFDLSIETVKFKSRHQLTECEDEALLPLENDSAHSHPPTTILGGGIDSSPWILPRLRKLQLESLSTIQLHPTALDHCPQLEVLHLVDPDASFFSFYPRPFALKTGSSSSREDADDNSGIKRYNELHEADGMPPPLLPAWNNLPALQELILVGKLTLAFHPHTLRTTPRLKKLVIRGPTVRTQGCQPAKEVTTNNNNITPPPVAASSPNHWTWDWTLPSLRHLELEGPRMSDFELVLVLQHQPRLQVARLVNRLASKRLFSETNTAHSRNDENDQQQASLPHHHHHHHHQHHRHLRSLTLSGAWRVTDDDIGRLANTLTPRLAHLALQKGCKGFTPEGFVSNTAKSASTMTFRLGECQTPVLHRAKERALGLERRPPAGPAASASLWARVPTKRSEFVLWEKDEEEEDEKNGGGGGGDRDDDDNEDDDGWSEGIVIFHEDMIDSIASSSDQVVLDFPVYNFGGTQFRLK</sequence>
<evidence type="ECO:0000313" key="2">
    <source>
        <dbReference type="EMBL" id="KAG0270487.1"/>
    </source>
</evidence>
<dbReference type="OrthoDB" id="2423977at2759"/>
<feature type="region of interest" description="Disordered" evidence="1">
    <location>
        <begin position="447"/>
        <end position="468"/>
    </location>
</feature>
<evidence type="ECO:0008006" key="4">
    <source>
        <dbReference type="Google" id="ProtNLM"/>
    </source>
</evidence>
<reference evidence="2" key="1">
    <citation type="journal article" date="2020" name="Fungal Divers.">
        <title>Resolving the Mortierellaceae phylogeny through synthesis of multi-gene phylogenetics and phylogenomics.</title>
        <authorList>
            <person name="Vandepol N."/>
            <person name="Liber J."/>
            <person name="Desiro A."/>
            <person name="Na H."/>
            <person name="Kennedy M."/>
            <person name="Barry K."/>
            <person name="Grigoriev I.V."/>
            <person name="Miller A.N."/>
            <person name="O'Donnell K."/>
            <person name="Stajich J.E."/>
            <person name="Bonito G."/>
        </authorList>
    </citation>
    <scope>NUCLEOTIDE SEQUENCE</scope>
    <source>
        <strain evidence="2">BC1065</strain>
    </source>
</reference>